<evidence type="ECO:0000256" key="11">
    <source>
        <dbReference type="ARBA" id="ARBA00022974"/>
    </source>
</evidence>
<evidence type="ECO:0000256" key="7">
    <source>
        <dbReference type="ARBA" id="ARBA00022729"/>
    </source>
</evidence>
<feature type="compositionally biased region" description="Basic and acidic residues" evidence="25">
    <location>
        <begin position="612"/>
        <end position="623"/>
    </location>
</feature>
<feature type="region of interest" description="Disordered" evidence="25">
    <location>
        <begin position="483"/>
        <end position="505"/>
    </location>
</feature>
<dbReference type="InterPro" id="IPR000436">
    <property type="entry name" value="Sushi_SCR_CCP_dom"/>
</dbReference>
<dbReference type="SMART" id="SM00034">
    <property type="entry name" value="CLECT"/>
    <property type="match status" value="1"/>
</dbReference>
<dbReference type="SMART" id="SM00445">
    <property type="entry name" value="LINK"/>
    <property type="match status" value="2"/>
</dbReference>
<dbReference type="InterPro" id="IPR050691">
    <property type="entry name" value="Hyaluronan_bind_Proteoglycan"/>
</dbReference>
<evidence type="ECO:0000256" key="16">
    <source>
        <dbReference type="ARBA" id="ARBA00023319"/>
    </source>
</evidence>
<dbReference type="Gene3D" id="2.60.40.10">
    <property type="entry name" value="Immunoglobulins"/>
    <property type="match status" value="1"/>
</dbReference>
<keyword evidence="8" id="KW-0430">Lectin</keyword>
<feature type="disulfide bond" evidence="24">
    <location>
        <begin position="292"/>
        <end position="313"/>
    </location>
</feature>
<evidence type="ECO:0000256" key="24">
    <source>
        <dbReference type="PROSITE-ProRule" id="PRU00323"/>
    </source>
</evidence>
<dbReference type="InterPro" id="IPR018378">
    <property type="entry name" value="C-type_lectin_CS"/>
</dbReference>
<feature type="domain" description="Link" evidence="31">
    <location>
        <begin position="148"/>
        <end position="243"/>
    </location>
</feature>
<dbReference type="CDD" id="cd03517">
    <property type="entry name" value="Link_domain_CSPGs_modules_1_3"/>
    <property type="match status" value="1"/>
</dbReference>
<dbReference type="Proteomes" id="UP001652642">
    <property type="component" value="Chromosome 2"/>
</dbReference>
<dbReference type="GO" id="GO:0010001">
    <property type="term" value="P:glial cell differentiation"/>
    <property type="evidence" value="ECO:0007669"/>
    <property type="project" value="TreeGrafter"/>
</dbReference>
<dbReference type="Pfam" id="PF07686">
    <property type="entry name" value="V-set"/>
    <property type="match status" value="1"/>
</dbReference>
<dbReference type="Gene3D" id="2.10.25.10">
    <property type="entry name" value="Laminin"/>
    <property type="match status" value="2"/>
</dbReference>
<dbReference type="GO" id="GO:0033165">
    <property type="term" value="C:interphotoreceptor matrix"/>
    <property type="evidence" value="ECO:0007669"/>
    <property type="project" value="UniProtKB-SubCell"/>
</dbReference>
<evidence type="ECO:0000313" key="32">
    <source>
        <dbReference type="Proteomes" id="UP001652642"/>
    </source>
</evidence>
<dbReference type="SMART" id="SM00406">
    <property type="entry name" value="IGv"/>
    <property type="match status" value="1"/>
</dbReference>
<evidence type="ECO:0000256" key="19">
    <source>
        <dbReference type="ARBA" id="ARBA00044230"/>
    </source>
</evidence>
<dbReference type="PROSITE" id="PS50026">
    <property type="entry name" value="EGF_3"/>
    <property type="match status" value="2"/>
</dbReference>
<dbReference type="CDD" id="cd03520">
    <property type="entry name" value="Link_domain_CSPGs_modules_2_4"/>
    <property type="match status" value="1"/>
</dbReference>
<reference evidence="32" key="1">
    <citation type="submission" date="2025-05" db="UniProtKB">
        <authorList>
            <consortium name="RefSeq"/>
        </authorList>
    </citation>
    <scope>NUCLEOTIDE SEQUENCE [LARGE SCALE GENOMIC DNA]</scope>
</reference>
<dbReference type="SUPFAM" id="SSF57196">
    <property type="entry name" value="EGF/Laminin"/>
    <property type="match status" value="1"/>
</dbReference>
<keyword evidence="12 22" id="KW-1015">Disulfide bond</keyword>
<reference evidence="33" key="2">
    <citation type="submission" date="2025-08" db="UniProtKB">
        <authorList>
            <consortium name="RefSeq"/>
        </authorList>
    </citation>
    <scope>IDENTIFICATION</scope>
</reference>
<evidence type="ECO:0000256" key="2">
    <source>
        <dbReference type="ARBA" id="ARBA00004593"/>
    </source>
</evidence>
<keyword evidence="3" id="KW-0964">Secreted</keyword>
<keyword evidence="32" id="KW-1185">Reference proteome</keyword>
<dbReference type="InterPro" id="IPR001304">
    <property type="entry name" value="C-type_lectin-like"/>
</dbReference>
<dbReference type="GO" id="GO:0072534">
    <property type="term" value="C:perineuronal net"/>
    <property type="evidence" value="ECO:0007669"/>
    <property type="project" value="TreeGrafter"/>
</dbReference>
<dbReference type="InterPro" id="IPR000152">
    <property type="entry name" value="EGF-type_Asp/Asn_hydroxyl_site"/>
</dbReference>
<feature type="disulfide bond" evidence="22">
    <location>
        <begin position="2898"/>
        <end position="2907"/>
    </location>
</feature>
<dbReference type="Pfam" id="PF00193">
    <property type="entry name" value="Xlink"/>
    <property type="match status" value="2"/>
</dbReference>
<feature type="domain" description="Link" evidence="31">
    <location>
        <begin position="249"/>
        <end position="345"/>
    </location>
</feature>
<dbReference type="InterPro" id="IPR013106">
    <property type="entry name" value="Ig_V-set"/>
</dbReference>
<dbReference type="PROSITE" id="PS00615">
    <property type="entry name" value="C_TYPE_LECTIN_1"/>
    <property type="match status" value="1"/>
</dbReference>
<dbReference type="CDD" id="cd03588">
    <property type="entry name" value="CLECT_CSPGs"/>
    <property type="match status" value="1"/>
</dbReference>
<evidence type="ECO:0000256" key="1">
    <source>
        <dbReference type="ARBA" id="ARBA00004504"/>
    </source>
</evidence>
<comment type="function">
    <text evidence="17">May play a role in intercellular signaling and in connecting cells with the extracellular matrix. May take part in the regulation of cell motility, growth and differentiation. Binds hyaluronic acid.</text>
</comment>
<dbReference type="CTD" id="1462"/>
<dbReference type="GO" id="GO:0007155">
    <property type="term" value="P:cell adhesion"/>
    <property type="evidence" value="ECO:0007669"/>
    <property type="project" value="InterPro"/>
</dbReference>
<feature type="compositionally biased region" description="Acidic residues" evidence="25">
    <location>
        <begin position="1139"/>
        <end position="1148"/>
    </location>
</feature>
<feature type="region of interest" description="Disordered" evidence="25">
    <location>
        <begin position="2077"/>
        <end position="2103"/>
    </location>
</feature>
<keyword evidence="10" id="KW-0106">Calcium</keyword>
<feature type="region of interest" description="Disordered" evidence="25">
    <location>
        <begin position="2283"/>
        <end position="2303"/>
    </location>
</feature>
<keyword evidence="6 23" id="KW-0768">Sushi</keyword>
<feature type="compositionally biased region" description="Basic and acidic residues" evidence="25">
    <location>
        <begin position="688"/>
        <end position="703"/>
    </location>
</feature>
<gene>
    <name evidence="33" type="primary">VCAN</name>
</gene>
<dbReference type="PANTHER" id="PTHR22804">
    <property type="entry name" value="AGGRECAN/VERSICAN PROTEOGLYCAN"/>
    <property type="match status" value="1"/>
</dbReference>
<dbReference type="PROSITE" id="PS50835">
    <property type="entry name" value="IG_LIKE"/>
    <property type="match status" value="1"/>
</dbReference>
<dbReference type="SMART" id="SM00179">
    <property type="entry name" value="EGF_CA"/>
    <property type="match status" value="2"/>
</dbReference>
<comment type="caution">
    <text evidence="22">Lacks conserved residue(s) required for the propagation of feature annotation.</text>
</comment>
<dbReference type="PROSITE" id="PS00022">
    <property type="entry name" value="EGF_1"/>
    <property type="match status" value="2"/>
</dbReference>
<dbReference type="PROSITE" id="PS01186">
    <property type="entry name" value="EGF_2"/>
    <property type="match status" value="1"/>
</dbReference>
<dbReference type="PROSITE" id="PS50041">
    <property type="entry name" value="C_TYPE_LECTIN_2"/>
    <property type="match status" value="1"/>
</dbReference>
<keyword evidence="16" id="KW-0393">Immunoglobulin domain</keyword>
<dbReference type="GO" id="GO:0045202">
    <property type="term" value="C:synapse"/>
    <property type="evidence" value="ECO:0007669"/>
    <property type="project" value="TreeGrafter"/>
</dbReference>
<dbReference type="InterPro" id="IPR035976">
    <property type="entry name" value="Sushi/SCR/CCP_sf"/>
</dbReference>
<dbReference type="SUPFAM" id="SSF57535">
    <property type="entry name" value="Complement control module/SCR domain"/>
    <property type="match status" value="1"/>
</dbReference>
<evidence type="ECO:0000256" key="10">
    <source>
        <dbReference type="ARBA" id="ARBA00022837"/>
    </source>
</evidence>
<dbReference type="InterPro" id="IPR001881">
    <property type="entry name" value="EGF-like_Ca-bd_dom"/>
</dbReference>
<organism evidence="32 33">
    <name type="scientific">Pogona vitticeps</name>
    <name type="common">central bearded dragon</name>
    <dbReference type="NCBI Taxonomy" id="103695"/>
    <lineage>
        <taxon>Eukaryota</taxon>
        <taxon>Metazoa</taxon>
        <taxon>Chordata</taxon>
        <taxon>Craniata</taxon>
        <taxon>Vertebrata</taxon>
        <taxon>Euteleostomi</taxon>
        <taxon>Lepidosauria</taxon>
        <taxon>Squamata</taxon>
        <taxon>Bifurcata</taxon>
        <taxon>Unidentata</taxon>
        <taxon>Episquamata</taxon>
        <taxon>Toxicofera</taxon>
        <taxon>Iguania</taxon>
        <taxon>Acrodonta</taxon>
        <taxon>Agamidae</taxon>
        <taxon>Amphibolurinae</taxon>
        <taxon>Pogona</taxon>
    </lineage>
</organism>
<dbReference type="Pfam" id="PF00059">
    <property type="entry name" value="Lectin_C"/>
    <property type="match status" value="1"/>
</dbReference>
<dbReference type="PROSITE" id="PS01187">
    <property type="entry name" value="EGF_CA"/>
    <property type="match status" value="1"/>
</dbReference>
<evidence type="ECO:0000256" key="22">
    <source>
        <dbReference type="PROSITE-ProRule" id="PRU00076"/>
    </source>
</evidence>
<evidence type="ECO:0000256" key="8">
    <source>
        <dbReference type="ARBA" id="ARBA00022734"/>
    </source>
</evidence>
<keyword evidence="7 26" id="KW-0732">Signal</keyword>
<keyword evidence="11" id="KW-0654">Proteoglycan</keyword>
<dbReference type="PROSITE" id="PS50923">
    <property type="entry name" value="SUSHI"/>
    <property type="match status" value="1"/>
</dbReference>
<evidence type="ECO:0000256" key="3">
    <source>
        <dbReference type="ARBA" id="ARBA00022525"/>
    </source>
</evidence>
<dbReference type="InterPro" id="IPR003599">
    <property type="entry name" value="Ig_sub"/>
</dbReference>
<dbReference type="InterPro" id="IPR033987">
    <property type="entry name" value="CSPG_CTLD"/>
</dbReference>
<evidence type="ECO:0000256" key="5">
    <source>
        <dbReference type="ARBA" id="ARBA00022536"/>
    </source>
</evidence>
<evidence type="ECO:0000256" key="25">
    <source>
        <dbReference type="SAM" id="MobiDB-lite"/>
    </source>
</evidence>
<evidence type="ECO:0000256" key="17">
    <source>
        <dbReference type="ARBA" id="ARBA00043896"/>
    </source>
</evidence>
<feature type="domain" description="C-type lectin" evidence="28">
    <location>
        <begin position="2959"/>
        <end position="3073"/>
    </location>
</feature>
<dbReference type="OrthoDB" id="9905227at2759"/>
<evidence type="ECO:0000256" key="21">
    <source>
        <dbReference type="ARBA" id="ARBA00044266"/>
    </source>
</evidence>
<feature type="domain" description="EGF-like" evidence="27">
    <location>
        <begin position="2910"/>
        <end position="2946"/>
    </location>
</feature>
<dbReference type="GO" id="GO:0001501">
    <property type="term" value="P:skeletal system development"/>
    <property type="evidence" value="ECO:0007669"/>
    <property type="project" value="TreeGrafter"/>
</dbReference>
<evidence type="ECO:0000259" key="30">
    <source>
        <dbReference type="PROSITE" id="PS50923"/>
    </source>
</evidence>
<dbReference type="GO" id="GO:0005615">
    <property type="term" value="C:extracellular space"/>
    <property type="evidence" value="ECO:0007669"/>
    <property type="project" value="TreeGrafter"/>
</dbReference>
<comment type="subcellular location">
    <subcellularLocation>
        <location evidence="1">Cell projection</location>
        <location evidence="1">Cilium</location>
        <location evidence="1">Photoreceptor outer segment</location>
    </subcellularLocation>
    <subcellularLocation>
        <location evidence="2">Secreted</location>
        <location evidence="2">Extracellular space</location>
        <location evidence="2">Extracellular matrix</location>
        <location evidence="2">Interphotoreceptor matrix</location>
    </subcellularLocation>
</comment>
<dbReference type="GeneID" id="110077327"/>
<keyword evidence="14" id="KW-0966">Cell projection</keyword>
<dbReference type="SMART" id="SM00409">
    <property type="entry name" value="IG"/>
    <property type="match status" value="1"/>
</dbReference>
<dbReference type="PROSITE" id="PS50963">
    <property type="entry name" value="LINK_2"/>
    <property type="match status" value="2"/>
</dbReference>
<protein>
    <recommendedName>
        <fullName evidence="18">Versican core protein</fullName>
    </recommendedName>
    <alternativeName>
        <fullName evidence="19">Chondroitin sulfate proteoglycan core protein 2</fullName>
    </alternativeName>
    <alternativeName>
        <fullName evidence="20">Large fibroblast proteoglycan</fullName>
    </alternativeName>
    <alternativeName>
        <fullName evidence="21">PG-M</fullName>
    </alternativeName>
</protein>
<evidence type="ECO:0000256" key="23">
    <source>
        <dbReference type="PROSITE-ProRule" id="PRU00302"/>
    </source>
</evidence>
<dbReference type="CDD" id="cd00033">
    <property type="entry name" value="CCP"/>
    <property type="match status" value="1"/>
</dbReference>
<feature type="chain" id="PRO_5047353899" description="Versican core protein" evidence="26">
    <location>
        <begin position="18"/>
        <end position="3180"/>
    </location>
</feature>
<evidence type="ECO:0000256" key="12">
    <source>
        <dbReference type="ARBA" id="ARBA00023157"/>
    </source>
</evidence>
<dbReference type="RefSeq" id="XP_020645897.2">
    <property type="nucleotide sequence ID" value="XM_020790238.2"/>
</dbReference>
<dbReference type="InterPro" id="IPR007110">
    <property type="entry name" value="Ig-like_dom"/>
</dbReference>
<evidence type="ECO:0000256" key="13">
    <source>
        <dbReference type="ARBA" id="ARBA00023180"/>
    </source>
</evidence>
<dbReference type="SMART" id="SM00032">
    <property type="entry name" value="CCP"/>
    <property type="match status" value="1"/>
</dbReference>
<keyword evidence="9" id="KW-0677">Repeat</keyword>
<dbReference type="GO" id="GO:0007417">
    <property type="term" value="P:central nervous system development"/>
    <property type="evidence" value="ECO:0007669"/>
    <property type="project" value="TreeGrafter"/>
</dbReference>
<dbReference type="PROSITE" id="PS01241">
    <property type="entry name" value="LINK_1"/>
    <property type="match status" value="2"/>
</dbReference>
<feature type="disulfide bond" evidence="24">
    <location>
        <begin position="194"/>
        <end position="215"/>
    </location>
</feature>
<dbReference type="GO" id="GO:0002052">
    <property type="term" value="P:positive regulation of neuroblast proliferation"/>
    <property type="evidence" value="ECO:0007669"/>
    <property type="project" value="TreeGrafter"/>
</dbReference>
<evidence type="ECO:0000256" key="14">
    <source>
        <dbReference type="ARBA" id="ARBA00023273"/>
    </source>
</evidence>
<evidence type="ECO:0000259" key="31">
    <source>
        <dbReference type="PROSITE" id="PS50963"/>
    </source>
</evidence>
<name>A0A6J0TBW9_9SAUR</name>
<evidence type="ECO:0000256" key="4">
    <source>
        <dbReference type="ARBA" id="ARBA00022530"/>
    </source>
</evidence>
<evidence type="ECO:0000256" key="18">
    <source>
        <dbReference type="ARBA" id="ARBA00044099"/>
    </source>
</evidence>
<dbReference type="InterPro" id="IPR013783">
    <property type="entry name" value="Ig-like_fold"/>
</dbReference>
<evidence type="ECO:0000256" key="9">
    <source>
        <dbReference type="ARBA" id="ARBA00022737"/>
    </source>
</evidence>
<feature type="region of interest" description="Disordered" evidence="25">
    <location>
        <begin position="668"/>
        <end position="730"/>
    </location>
</feature>
<evidence type="ECO:0000259" key="29">
    <source>
        <dbReference type="PROSITE" id="PS50835"/>
    </source>
</evidence>
<feature type="compositionally biased region" description="Basic and acidic residues" evidence="25">
    <location>
        <begin position="2080"/>
        <end position="2094"/>
    </location>
</feature>
<dbReference type="CDD" id="cd05901">
    <property type="entry name" value="Ig_Versican"/>
    <property type="match status" value="1"/>
</dbReference>
<feature type="disulfide bond" evidence="22">
    <location>
        <begin position="2936"/>
        <end position="2945"/>
    </location>
</feature>
<keyword evidence="4" id="KW-0272">Extracellular matrix</keyword>
<dbReference type="InterPro" id="IPR036179">
    <property type="entry name" value="Ig-like_dom_sf"/>
</dbReference>
<dbReference type="GO" id="GO:0030246">
    <property type="term" value="F:carbohydrate binding"/>
    <property type="evidence" value="ECO:0007669"/>
    <property type="project" value="UniProtKB-KW"/>
</dbReference>
<dbReference type="SMART" id="SM00181">
    <property type="entry name" value="EGF"/>
    <property type="match status" value="2"/>
</dbReference>
<keyword evidence="13" id="KW-0325">Glycoprotein</keyword>
<evidence type="ECO:0000256" key="26">
    <source>
        <dbReference type="SAM" id="SignalP"/>
    </source>
</evidence>
<dbReference type="GO" id="GO:0005509">
    <property type="term" value="F:calcium ion binding"/>
    <property type="evidence" value="ECO:0007669"/>
    <property type="project" value="InterPro"/>
</dbReference>
<dbReference type="InterPro" id="IPR016187">
    <property type="entry name" value="CTDL_fold"/>
</dbReference>
<dbReference type="SUPFAM" id="SSF56436">
    <property type="entry name" value="C-type lectin-like"/>
    <property type="match status" value="3"/>
</dbReference>
<dbReference type="Gene3D" id="3.10.100.10">
    <property type="entry name" value="Mannose-Binding Protein A, subunit A"/>
    <property type="match status" value="3"/>
</dbReference>
<feature type="domain" description="EGF-like" evidence="27">
    <location>
        <begin position="2872"/>
        <end position="2908"/>
    </location>
</feature>
<dbReference type="Pfam" id="PF00008">
    <property type="entry name" value="EGF"/>
    <property type="match status" value="2"/>
</dbReference>
<dbReference type="InterPro" id="IPR018097">
    <property type="entry name" value="EGF_Ca-bd_CS"/>
</dbReference>
<dbReference type="PANTHER" id="PTHR22804:SF6">
    <property type="entry name" value="VERSICAN CORE PROTEIN"/>
    <property type="match status" value="1"/>
</dbReference>
<evidence type="ECO:0000259" key="28">
    <source>
        <dbReference type="PROSITE" id="PS50041"/>
    </source>
</evidence>
<feature type="disulfide bond" evidence="23">
    <location>
        <begin position="3108"/>
        <end position="3135"/>
    </location>
</feature>
<dbReference type="Gene3D" id="2.10.70.10">
    <property type="entry name" value="Complement Module, domain 1"/>
    <property type="match status" value="1"/>
</dbReference>
<evidence type="ECO:0000256" key="20">
    <source>
        <dbReference type="ARBA" id="ARBA00044263"/>
    </source>
</evidence>
<proteinExistence type="predicted"/>
<feature type="compositionally biased region" description="Basic and acidic residues" evidence="25">
    <location>
        <begin position="2470"/>
        <end position="2488"/>
    </location>
</feature>
<dbReference type="InterPro" id="IPR000538">
    <property type="entry name" value="Link_dom"/>
</dbReference>
<feature type="disulfide bond" evidence="23">
    <location>
        <begin position="3079"/>
        <end position="3122"/>
    </location>
</feature>
<feature type="domain" description="Ig-like" evidence="29">
    <location>
        <begin position="30"/>
        <end position="144"/>
    </location>
</feature>
<feature type="region of interest" description="Disordered" evidence="25">
    <location>
        <begin position="1032"/>
        <end position="1058"/>
    </location>
</feature>
<dbReference type="GO" id="GO:0005540">
    <property type="term" value="F:hyaluronic acid binding"/>
    <property type="evidence" value="ECO:0007669"/>
    <property type="project" value="UniProtKB-KW"/>
</dbReference>
<evidence type="ECO:0000313" key="33">
    <source>
        <dbReference type="RefSeq" id="XP_020645897.2"/>
    </source>
</evidence>
<feature type="region of interest" description="Disordered" evidence="25">
    <location>
        <begin position="2461"/>
        <end position="2503"/>
    </location>
</feature>
<accession>A0A6J0TBW9</accession>
<sequence>MLKNILWMCWTLAITYAFHKVKVEKSPPVKGSLAGRAILPCFFSTLPTLPPSYQNTSEFLRIKWSKIEQDKGGKDLKETTVLVAQNGNIKIGQGYKGRVSVPSHPEDIGDASLTMVKLRASDAGIYRCDVMYGIEDTQDVVSLAVDGVVFHYRAATSRYTLNFQQAQEACLENGAVIATPDQLKAAYEDGFEQCDAGWLSDQTVRYPIRQPRVGCYGDMMGKEGVRSYGYRLSNETYDAYCYVGSLNGDVFHITSPNKLTFEEAKLQCEAQDAVLASVGDLHAAWREGFDQCDYGWLADGSVRYPVSVARIQCGGGLLGVRTLYRYENQTGFPFPDSRFDAYCFLPKENVSDSSSVELNIPLESGSANLLTRLKVTPSEAALHPKISSVTPEVTRTKQEEKVPKIISLSTILPQTIPDFSDSSEESESDTVSSDLVGIIPTQDVYDISKESSESQTEQIEVAPIRTSVDALLRNNLTEHVQRGTSVTLTKEETHRGIQPTKTSMEAKSDIKLTTVVIPKELLEEHHEPMEEDNDGAVVPDKTLETSTIISEVDVVKVSKTFIDENATSTPGDVVTPFESKTPSTIEFLKSSEAPVFTVTDRTKEAQTASTESKQKEEDKLTPADLDVRVIPTLSFERSTLSVSSESSSPELPMVTSIITKKHNATSLLSKGDKAPQHHGGTTPTSEVQQEKMEEEVQKKHDLSFEGSTPEQQPDLGIPSQITSVSPAADSEDTAGMELVVFTDTSTMATSLVTSKKESGFSLVSEISEDKITKDMATVSIHTSVTETMPKITTVILEEPSTREQAVEQLVTFPESVTVVSKLSLSPEYEGSAYEEKFTTAQAVKTTIYETFTKSEPALGKDAVTEQKLKPTAIPPTKPSRETEHEAPTIQVMAPFSTQDIVPDTEKSTDVGKVKILTTHGPEGSGTTEDTIRTEPILFSAIVTSKPMVVSGIVTTTIAAVDKIPSTSASKPLATKTQPPLIYRDPDEDTSIDVLVIDESVSPIKTTTDDDFTGKTVEPEIDTEYFTSSSVTAVAEPTGPPTEILESQEEAPSTSDADVDFESRDDVKVLVVAVSGNDTDPLYGIWNLFGYQIHQNEIDEPPIDAESTSDEPCTATPDEESAEILIVDHLYPEIYHLGEEEEEEEDESCENTTDVTTPPPLRYINGKQQVTTAPKDTKAEEARSDQIESLAHSKNVMFSQINETNMLSENEVPATVQPNESTEIREPAITQKTMTELVFSGDSEIPRTDNVLAVTSLYGQSFLDTTEKVAQSSTNSHHLLSKHPSISSFINAEQSESFTSQTEVNSYASSHLAKTTQKEDSKASAKVPSDIPPFIAVTTGIDDNRMPKTEASVLQNVYTSTPSIFSSLKTLLEVSNSPSSLNIPEGSGDIQERISKSTTIVMQTGETEKYTVQEIFLDAGKQILIKNSHSVSHTPVPLYRDTSATPEDHFVEFITTQPTTPQSFLSSSKSATEVEDDKEKSTISLVMEYSNTPEAEKLLFSNDFSENVQVVSQESPKPTTAISVTDHPHLKAEEATEKRMFVDEESGDGSTDVWKKTGTDVLLGGPTSKVVSTDSPFIDPGSGEIDVITQASLRTWSGSTDTQEKEIHVLNANASPSEFPVVMDPTIQVLVTETDARAIETRTESPVPKKVTDNQGGLQHELDTVPMVSFSEESIVESNEKLMTTLIPMKEKTYAFETSHVMMSVEPLMNMSHDVRRIKPVTESTAIRSTTIISASIPTTLKDSIILPEGGSEPVQHETKESVQPETTIYLSPPTFEDNIDLGDVGSGEESRDDKHSVTLVPDDSTEIITNNTFTLIEQGSGDIAYTTEPPVKTTVLSQQLVGKFGLHTAANENEHSSMTVAYQLFTDAPINSATMTPSENTEIVGEVSNVSVIQEEVHAELETKNPPLENEVNSFEETDETSGKMAQTSEMITQEYFIKSAETVSKQSRISNAATSTPYIKEMKSDVTSTKPYDKTSVTEAQMSQDKSVTILLSVEEKEEQLVQNAHPTEDSHKLIPVSAVYQPVSAAISRAPLSPEEGSGDSLTTVQPITLNVNSPILTEKTNMFDRDIILPQSSEAPVTEKEMQESDRHVTESNEGSLNEIKSPHTEVGTLLVTNDKRMPTSSTLDVKLTDTERATIKQSILENDQNQENSYHEEENVTLSTPATTSRVSQWGTSYVLQHEDVTPVSELFTRTPHEIAQTLKTTLKPNMSVTVHEGSGEGSGLMEVVRKHSKLPTQLPKREISPTSHIPVQNSSEVIDLDRAVNGSRTIVISSVDTEEKDMLPTLDSGLPETFADESSTNSIKDDEELIPIIGGKRNYSEDVSSFIDIIEVDHGIISDETTIIDADKLKSNIEDESGQITMVSERQLMHGVSTSTTEMQKIPSEITSTGVKAGDFGDIQETPATSKFIYHESIVFEHTPTSDDVGSGDALSFTIDPSASQEIPQVVTLLPTMPLLISSTVSPSTSSRVADKDKEFDVKDAESKSAIEDNSELQTLSDNQAIADESEIASTTMTSGEGQVEKKHMDLSPTPPELPFIPEETLATHKSEASTAVVQLVSQNVTNSEETSNKFSEVSTATTESMKTEPEKLLLVTQTTKSPLTVYLLNGVSEHPKQIISNTSPSAQSDKYDLSAVETFKEASADIAATYKPIVQQPSGNTEFPFASSPKEDLESKITRGSPIFVGHITEANGKLEDSEEIFIIEETTLSTEFLSKEAKPTISIPPGAEILDVSSEETSQKVKELNQLEGNGAEGDLPWIHTTPPSVPHESKTGGIFGADGEADVWPISPPPYVDTTAEPQNVQKEPTTFSSDPATKIPQNIPDYNKQIRNTVDLNTNELVTPPFLLLDVTNGSDFLIGTGEGSVEGTAVQIPGQDPCKSNPCLHGGTCYPRGSFYICTCMPGFNGDQCEVDIDECQSSPCRNGATCIDGVNTFTCLCLPSYVGALCEKDTETCDYGWHKFQGQCYKYFAHRRTWDAAERECRLQGAHLTSILSHEEQLFVNRIGHDYQWIGLNDKMYESDFRWTDGSVLQYENWRPNQPDSFFSSGEDCVVIIWHENGQWNDVPCNYHLTYTCKKGTVACGQPPVVENAKTFGKMKPRYEINSLIRYHCKDGFIQRHVPIIRCQGNGRWDLPKITCMTPSSFQRTYSKKYYYKHSSPGKGNSLNSSKHFHRWIRTWQDSRR</sequence>
<dbReference type="InterPro" id="IPR000742">
    <property type="entry name" value="EGF"/>
</dbReference>
<dbReference type="PRINTS" id="PR01265">
    <property type="entry name" value="LINKMODULE"/>
</dbReference>
<dbReference type="KEGG" id="pvt:110077327"/>
<dbReference type="SUPFAM" id="SSF48726">
    <property type="entry name" value="Immunoglobulin"/>
    <property type="match status" value="1"/>
</dbReference>
<dbReference type="Pfam" id="PF00084">
    <property type="entry name" value="Sushi"/>
    <property type="match status" value="1"/>
</dbReference>
<evidence type="ECO:0000256" key="6">
    <source>
        <dbReference type="ARBA" id="ARBA00022659"/>
    </source>
</evidence>
<keyword evidence="5 22" id="KW-0245">EGF-like domain</keyword>
<feature type="signal peptide" evidence="26">
    <location>
        <begin position="1"/>
        <end position="17"/>
    </location>
</feature>
<evidence type="ECO:0000259" key="27">
    <source>
        <dbReference type="PROSITE" id="PS50026"/>
    </source>
</evidence>
<dbReference type="InterPro" id="IPR016186">
    <property type="entry name" value="C-type_lectin-like/link_sf"/>
</dbReference>
<evidence type="ECO:0000256" key="15">
    <source>
        <dbReference type="ARBA" id="ARBA00023290"/>
    </source>
</evidence>
<dbReference type="PROSITE" id="PS00010">
    <property type="entry name" value="ASX_HYDROXYL"/>
    <property type="match status" value="1"/>
</dbReference>
<feature type="region of interest" description="Disordered" evidence="25">
    <location>
        <begin position="1139"/>
        <end position="1163"/>
    </location>
</feature>
<dbReference type="CDD" id="cd00054">
    <property type="entry name" value="EGF_CA"/>
    <property type="match status" value="2"/>
</dbReference>
<keyword evidence="15" id="KW-0373">Hyaluronic acid</keyword>
<dbReference type="GO" id="GO:0001750">
    <property type="term" value="C:photoreceptor outer segment"/>
    <property type="evidence" value="ECO:0007669"/>
    <property type="project" value="UniProtKB-SubCell"/>
</dbReference>
<feature type="region of interest" description="Disordered" evidence="25">
    <location>
        <begin position="2144"/>
        <end position="2167"/>
    </location>
</feature>
<feature type="domain" description="Sushi" evidence="30">
    <location>
        <begin position="3077"/>
        <end position="3137"/>
    </location>
</feature>
<feature type="region of interest" description="Disordered" evidence="25">
    <location>
        <begin position="600"/>
        <end position="623"/>
    </location>
</feature>